<dbReference type="Gene3D" id="1.10.287.950">
    <property type="entry name" value="Methyl-accepting chemotaxis protein"/>
    <property type="match status" value="1"/>
</dbReference>
<keyword evidence="2" id="KW-0488">Methylation</keyword>
<name>A0A6L6Q141_9BURK</name>
<sequence length="544" mass="56198">MSLNLKIGARLALGFGAVLVLLAAILATGLVSLARIGSAAQDIVNDKNVKMAAANAMTGHVRAIALGSTAMMVVPDLQINDELDKVAEARKRYAAARDALVRLHMDARENQLLALADAALKTSLAKNEHMLTLRRNGETQDAAAFLTDEAGPALKAVLKAFDQLIAHETTLATQAGAQAAEQVTASQGMLLVLGLLAVALGAAVAWFITRSITAPLASAIAVAETVAAGDLSSRIDTQASDETGRLLRALKAMNDSLLHVVGQVRAGTDAITTASGEIAAGNMDLSARTEQQAGSLEETVAAMDELTSTVQRNAGNAQRADTLAQSASAVAKRGGAIVSQVVDTMGEIHASSRRIVDIIGVIDGIAFQTNILALNAAVEAARAGEQGRGFAVVAAEVRSLAQRSAGAAREIKELIAASVANVEAGSRLVNEAGQTMGDIVGSIGKVAGIMGEITSASREQTHGISHINQAIAQLDGMTQQNAALVEQAAAASHSLREQAERLSNVVRFFNTGETAAPRLILHHGVAPVFDAEADPSSNKRVSRG</sequence>
<evidence type="ECO:0000256" key="2">
    <source>
        <dbReference type="ARBA" id="ARBA00022481"/>
    </source>
</evidence>
<keyword evidence="5" id="KW-0812">Transmembrane</keyword>
<reference evidence="8 9" key="1">
    <citation type="submission" date="2019-11" db="EMBL/GenBank/DDBJ databases">
        <title>Type strains purchased from KCTC, JCM and DSMZ.</title>
        <authorList>
            <person name="Lu H."/>
        </authorList>
    </citation>
    <scope>NUCLEOTIDE SEQUENCE [LARGE SCALE GENOMIC DNA]</scope>
    <source>
        <strain evidence="8 9">KCTC 42409</strain>
    </source>
</reference>
<dbReference type="AlphaFoldDB" id="A0A6L6Q141"/>
<dbReference type="InterPro" id="IPR003660">
    <property type="entry name" value="HAMP_dom"/>
</dbReference>
<keyword evidence="5" id="KW-0472">Membrane</keyword>
<dbReference type="PROSITE" id="PS50885">
    <property type="entry name" value="HAMP"/>
    <property type="match status" value="1"/>
</dbReference>
<evidence type="ECO:0000256" key="1">
    <source>
        <dbReference type="ARBA" id="ARBA00004370"/>
    </source>
</evidence>
<dbReference type="Gene3D" id="6.10.340.10">
    <property type="match status" value="1"/>
</dbReference>
<dbReference type="PROSITE" id="PS50111">
    <property type="entry name" value="CHEMOTAXIS_TRANSDUC_2"/>
    <property type="match status" value="1"/>
</dbReference>
<dbReference type="Pfam" id="PF12729">
    <property type="entry name" value="4HB_MCP_1"/>
    <property type="match status" value="1"/>
</dbReference>
<feature type="transmembrane region" description="Helical" evidence="5">
    <location>
        <begin position="188"/>
        <end position="208"/>
    </location>
</feature>
<keyword evidence="9" id="KW-1185">Reference proteome</keyword>
<dbReference type="Proteomes" id="UP000484015">
    <property type="component" value="Unassembled WGS sequence"/>
</dbReference>
<dbReference type="Pfam" id="PF00672">
    <property type="entry name" value="HAMP"/>
    <property type="match status" value="1"/>
</dbReference>
<dbReference type="PANTHER" id="PTHR43531:SF14">
    <property type="entry name" value="METHYL-ACCEPTING CHEMOTAXIS PROTEIN I-RELATED"/>
    <property type="match status" value="1"/>
</dbReference>
<dbReference type="GO" id="GO:0006935">
    <property type="term" value="P:chemotaxis"/>
    <property type="evidence" value="ECO:0007669"/>
    <property type="project" value="InterPro"/>
</dbReference>
<dbReference type="FunFam" id="1.10.287.950:FF:000001">
    <property type="entry name" value="Methyl-accepting chemotaxis sensory transducer"/>
    <property type="match status" value="1"/>
</dbReference>
<keyword evidence="4" id="KW-0807">Transducer</keyword>
<evidence type="ECO:0000313" key="8">
    <source>
        <dbReference type="EMBL" id="MTW03256.1"/>
    </source>
</evidence>
<dbReference type="InterPro" id="IPR024478">
    <property type="entry name" value="HlyB_4HB_MCP"/>
</dbReference>
<dbReference type="GO" id="GO:0007165">
    <property type="term" value="P:signal transduction"/>
    <property type="evidence" value="ECO:0007669"/>
    <property type="project" value="UniProtKB-KW"/>
</dbReference>
<evidence type="ECO:0000259" key="7">
    <source>
        <dbReference type="PROSITE" id="PS50885"/>
    </source>
</evidence>
<dbReference type="OrthoDB" id="8712992at2"/>
<comment type="subcellular location">
    <subcellularLocation>
        <location evidence="1">Membrane</location>
    </subcellularLocation>
</comment>
<dbReference type="SMART" id="SM00283">
    <property type="entry name" value="MA"/>
    <property type="match status" value="1"/>
</dbReference>
<dbReference type="GO" id="GO:0005886">
    <property type="term" value="C:plasma membrane"/>
    <property type="evidence" value="ECO:0007669"/>
    <property type="project" value="TreeGrafter"/>
</dbReference>
<dbReference type="CDD" id="cd11386">
    <property type="entry name" value="MCP_signal"/>
    <property type="match status" value="1"/>
</dbReference>
<evidence type="ECO:0000256" key="4">
    <source>
        <dbReference type="PROSITE-ProRule" id="PRU00284"/>
    </source>
</evidence>
<evidence type="ECO:0000256" key="5">
    <source>
        <dbReference type="SAM" id="Phobius"/>
    </source>
</evidence>
<dbReference type="PANTHER" id="PTHR43531">
    <property type="entry name" value="PROTEIN ICFG"/>
    <property type="match status" value="1"/>
</dbReference>
<dbReference type="CDD" id="cd19411">
    <property type="entry name" value="MCP2201-like_sensor"/>
    <property type="match status" value="1"/>
</dbReference>
<dbReference type="CDD" id="cd06225">
    <property type="entry name" value="HAMP"/>
    <property type="match status" value="1"/>
</dbReference>
<dbReference type="InterPro" id="IPR051310">
    <property type="entry name" value="MCP_chemotaxis"/>
</dbReference>
<dbReference type="Pfam" id="PF00015">
    <property type="entry name" value="MCPsignal"/>
    <property type="match status" value="1"/>
</dbReference>
<evidence type="ECO:0000313" key="9">
    <source>
        <dbReference type="Proteomes" id="UP000484015"/>
    </source>
</evidence>
<gene>
    <name evidence="8" type="ORF">GM668_14305</name>
</gene>
<dbReference type="RefSeq" id="WP_155439631.1">
    <property type="nucleotide sequence ID" value="NZ_WNLA01000008.1"/>
</dbReference>
<dbReference type="InterPro" id="IPR047347">
    <property type="entry name" value="YvaQ-like_sensor"/>
</dbReference>
<protein>
    <submittedName>
        <fullName evidence="8">HAMP domain-containing protein</fullName>
    </submittedName>
</protein>
<feature type="domain" description="HAMP" evidence="7">
    <location>
        <begin position="210"/>
        <end position="262"/>
    </location>
</feature>
<dbReference type="InterPro" id="IPR004090">
    <property type="entry name" value="Chemotax_Me-accpt_rcpt"/>
</dbReference>
<comment type="caution">
    <text evidence="8">The sequence shown here is derived from an EMBL/GenBank/DDBJ whole genome shotgun (WGS) entry which is preliminary data.</text>
</comment>
<organism evidence="8 9">
    <name type="scientific">Pseudoduganella ginsengisoli</name>
    <dbReference type="NCBI Taxonomy" id="1462440"/>
    <lineage>
        <taxon>Bacteria</taxon>
        <taxon>Pseudomonadati</taxon>
        <taxon>Pseudomonadota</taxon>
        <taxon>Betaproteobacteria</taxon>
        <taxon>Burkholderiales</taxon>
        <taxon>Oxalobacteraceae</taxon>
        <taxon>Telluria group</taxon>
        <taxon>Pseudoduganella</taxon>
    </lineage>
</organism>
<dbReference type="SUPFAM" id="SSF58104">
    <property type="entry name" value="Methyl-accepting chemotaxis protein (MCP) signaling domain"/>
    <property type="match status" value="1"/>
</dbReference>
<evidence type="ECO:0000256" key="3">
    <source>
        <dbReference type="ARBA" id="ARBA00029447"/>
    </source>
</evidence>
<proteinExistence type="inferred from homology"/>
<comment type="similarity">
    <text evidence="3">Belongs to the methyl-accepting chemotaxis (MCP) protein family.</text>
</comment>
<accession>A0A6L6Q141</accession>
<evidence type="ECO:0000259" key="6">
    <source>
        <dbReference type="PROSITE" id="PS50111"/>
    </source>
</evidence>
<dbReference type="SMART" id="SM00304">
    <property type="entry name" value="HAMP"/>
    <property type="match status" value="1"/>
</dbReference>
<dbReference type="GO" id="GO:0004888">
    <property type="term" value="F:transmembrane signaling receptor activity"/>
    <property type="evidence" value="ECO:0007669"/>
    <property type="project" value="InterPro"/>
</dbReference>
<feature type="domain" description="Methyl-accepting transducer" evidence="6">
    <location>
        <begin position="267"/>
        <end position="496"/>
    </location>
</feature>
<keyword evidence="5" id="KW-1133">Transmembrane helix</keyword>
<dbReference type="EMBL" id="WNLA01000008">
    <property type="protein sequence ID" value="MTW03256.1"/>
    <property type="molecule type" value="Genomic_DNA"/>
</dbReference>
<dbReference type="InterPro" id="IPR004089">
    <property type="entry name" value="MCPsignal_dom"/>
</dbReference>
<dbReference type="PRINTS" id="PR00260">
    <property type="entry name" value="CHEMTRNSDUCR"/>
</dbReference>